<evidence type="ECO:0000313" key="1">
    <source>
        <dbReference type="EMBL" id="KKU58064.1"/>
    </source>
</evidence>
<name>A0A0G1RL61_9BACT</name>
<proteinExistence type="predicted"/>
<gene>
    <name evidence="1" type="ORF">UX80_C0006G0034</name>
</gene>
<reference evidence="1 2" key="1">
    <citation type="journal article" date="2015" name="Nature">
        <title>rRNA introns, odd ribosomes, and small enigmatic genomes across a large radiation of phyla.</title>
        <authorList>
            <person name="Brown C.T."/>
            <person name="Hug L.A."/>
            <person name="Thomas B.C."/>
            <person name="Sharon I."/>
            <person name="Castelle C.J."/>
            <person name="Singh A."/>
            <person name="Wilkins M.J."/>
            <person name="Williams K.H."/>
            <person name="Banfield J.F."/>
        </authorList>
    </citation>
    <scope>NUCLEOTIDE SEQUENCE [LARGE SCALE GENOMIC DNA]</scope>
</reference>
<protein>
    <submittedName>
        <fullName evidence="1">Uncharacterized protein</fullName>
    </submittedName>
</protein>
<accession>A0A0G1RL61</accession>
<sequence length="276" mass="31545">MYNLETEMATPEVETQTEIASLLFGVTMQVYDVVDFYPRGALRDEMPIGSIPLSDVPDYLNTPEAVLAQLDKKARDRYLRDVRGAIKSKPSVTDNPPWDLSKRLAPEKIVPGLTYDQLSRFFFGHEFRAGQKIVFLSHPAEKHSIHIICVDESFDRELYSTADFLQESPTKRYRPPKVSRESWRMDLTSWGEDDFQKPNEAKDKGQKKRPEITDKFWGAMMGADKNTFLLLLDHSKELNVATESLRRMAKKKGTRICKEILGRIKGGKMGRERGGG</sequence>
<organism evidence="1 2">
    <name type="scientific">Candidatus Amesbacteria bacterium GW2011_GWA2_47_11b</name>
    <dbReference type="NCBI Taxonomy" id="1618358"/>
    <lineage>
        <taxon>Bacteria</taxon>
        <taxon>Candidatus Amesiibacteriota</taxon>
    </lineage>
</organism>
<evidence type="ECO:0000313" key="2">
    <source>
        <dbReference type="Proteomes" id="UP000034307"/>
    </source>
</evidence>
<dbReference type="AlphaFoldDB" id="A0A0G1RL61"/>
<dbReference type="Proteomes" id="UP000034307">
    <property type="component" value="Unassembled WGS sequence"/>
</dbReference>
<dbReference type="STRING" id="1618358.UX80_C0006G0034"/>
<dbReference type="EMBL" id="LCNO01000006">
    <property type="protein sequence ID" value="KKU58064.1"/>
    <property type="molecule type" value="Genomic_DNA"/>
</dbReference>
<comment type="caution">
    <text evidence="1">The sequence shown here is derived from an EMBL/GenBank/DDBJ whole genome shotgun (WGS) entry which is preliminary data.</text>
</comment>